<gene>
    <name evidence="5" type="primary">epsE_2</name>
    <name evidence="5" type="ORF">NCTC13160_03144</name>
</gene>
<comment type="similarity">
    <text evidence="1">Belongs to the GSP E family.</text>
</comment>
<feature type="domain" description="Bacterial type II secretion system protein E" evidence="4">
    <location>
        <begin position="368"/>
        <end position="382"/>
    </location>
</feature>
<dbReference type="GeneID" id="57196855"/>
<dbReference type="InterPro" id="IPR001482">
    <property type="entry name" value="T2SS/T4SS_dom"/>
</dbReference>
<dbReference type="OrthoDB" id="5790493at2"/>
<dbReference type="EMBL" id="UGSG01000001">
    <property type="protein sequence ID" value="SUA79289.1"/>
    <property type="molecule type" value="Genomic_DNA"/>
</dbReference>
<dbReference type="KEGG" id="prb:X636_12110"/>
<dbReference type="RefSeq" id="WP_023872851.1">
    <property type="nucleotide sequence ID" value="NC_023018.2"/>
</dbReference>
<organism evidence="5 6">
    <name type="scientific">Pandoraea pnomenusa</name>
    <dbReference type="NCBI Taxonomy" id="93220"/>
    <lineage>
        <taxon>Bacteria</taxon>
        <taxon>Pseudomonadati</taxon>
        <taxon>Pseudomonadota</taxon>
        <taxon>Betaproteobacteria</taxon>
        <taxon>Burkholderiales</taxon>
        <taxon>Burkholderiaceae</taxon>
        <taxon>Pandoraea</taxon>
    </lineage>
</organism>
<dbReference type="PROSITE" id="PS00662">
    <property type="entry name" value="T2SP_E"/>
    <property type="match status" value="1"/>
</dbReference>
<dbReference type="PANTHER" id="PTHR30258:SF1">
    <property type="entry name" value="PROTEIN TRANSPORT PROTEIN HOFB HOMOLOG"/>
    <property type="match status" value="1"/>
</dbReference>
<dbReference type="KEGG" id="ppnm:LV28_15955"/>
<evidence type="ECO:0000256" key="2">
    <source>
        <dbReference type="ARBA" id="ARBA00022741"/>
    </source>
</evidence>
<keyword evidence="3" id="KW-0067">ATP-binding</keyword>
<dbReference type="Gene3D" id="3.30.450.90">
    <property type="match status" value="1"/>
</dbReference>
<reference evidence="5 6" key="1">
    <citation type="submission" date="2018-06" db="EMBL/GenBank/DDBJ databases">
        <authorList>
            <consortium name="Pathogen Informatics"/>
            <person name="Doyle S."/>
        </authorList>
    </citation>
    <scope>NUCLEOTIDE SEQUENCE [LARGE SCALE GENOMIC DNA]</scope>
    <source>
        <strain evidence="5 6">NCTC13160</strain>
    </source>
</reference>
<dbReference type="GO" id="GO:0005886">
    <property type="term" value="C:plasma membrane"/>
    <property type="evidence" value="ECO:0007669"/>
    <property type="project" value="TreeGrafter"/>
</dbReference>
<dbReference type="CDD" id="cd01129">
    <property type="entry name" value="PulE-GspE-like"/>
    <property type="match status" value="1"/>
</dbReference>
<dbReference type="SMART" id="SM00382">
    <property type="entry name" value="AAA"/>
    <property type="match status" value="1"/>
</dbReference>
<dbReference type="SUPFAM" id="SSF52540">
    <property type="entry name" value="P-loop containing nucleoside triphosphate hydrolases"/>
    <property type="match status" value="1"/>
</dbReference>
<dbReference type="Pfam" id="PF00437">
    <property type="entry name" value="T2SSE"/>
    <property type="match status" value="1"/>
</dbReference>
<dbReference type="SUPFAM" id="SSF160246">
    <property type="entry name" value="EspE N-terminal domain-like"/>
    <property type="match status" value="1"/>
</dbReference>
<dbReference type="InterPro" id="IPR003593">
    <property type="entry name" value="AAA+_ATPase"/>
</dbReference>
<dbReference type="AlphaFoldDB" id="A0A378YSC2"/>
<evidence type="ECO:0000259" key="4">
    <source>
        <dbReference type="PROSITE" id="PS00662"/>
    </source>
</evidence>
<proteinExistence type="inferred from homology"/>
<dbReference type="KEGG" id="ppno:DA70_14730"/>
<dbReference type="GO" id="GO:0005524">
    <property type="term" value="F:ATP binding"/>
    <property type="evidence" value="ECO:0007669"/>
    <property type="project" value="UniProtKB-KW"/>
</dbReference>
<dbReference type="Gene3D" id="3.40.50.300">
    <property type="entry name" value="P-loop containing nucleotide triphosphate hydrolases"/>
    <property type="match status" value="1"/>
</dbReference>
<dbReference type="GO" id="GO:0016887">
    <property type="term" value="F:ATP hydrolysis activity"/>
    <property type="evidence" value="ECO:0007669"/>
    <property type="project" value="TreeGrafter"/>
</dbReference>
<evidence type="ECO:0000256" key="3">
    <source>
        <dbReference type="ARBA" id="ARBA00022840"/>
    </source>
</evidence>
<evidence type="ECO:0000313" key="5">
    <source>
        <dbReference type="EMBL" id="SUA79289.1"/>
    </source>
</evidence>
<name>A0A378YSC2_9BURK</name>
<dbReference type="InterPro" id="IPR027417">
    <property type="entry name" value="P-loop_NTPase"/>
</dbReference>
<dbReference type="PANTHER" id="PTHR30258">
    <property type="entry name" value="TYPE II SECRETION SYSTEM PROTEIN GSPE-RELATED"/>
    <property type="match status" value="1"/>
</dbReference>
<evidence type="ECO:0000313" key="6">
    <source>
        <dbReference type="Proteomes" id="UP000254573"/>
    </source>
</evidence>
<dbReference type="InterPro" id="IPR037257">
    <property type="entry name" value="T2SS_E_N_sf"/>
</dbReference>
<sequence length="551" mass="59314">MTSSSRRHDTLRLWQHDARAAGEPLGEHIARRLVADASLLPAVARAAGLEALAPASLVAATDFAHLPLSDAVRHRVLPVHVDGMRYVVLEDPFDLAVRSWCVAHRAASRMRAAMTMPGVVMRTLEDAERHERVLDTTGVGDDAGGTARRVTEISRTSIDGQSDAVVRLVDAALLDALRARASDIHVETAADGLAIRYRIDGVLHLAGRWPGQDDAGQAISRLKVLAGLDIGERRVPQDGRFRARIEGGDVDFRVSVMPSIHGEDAVLRILDKRHRNAARSFTTLGLDTRTVTGIRAALAEPHGMLLVTGPTGSGKSTTLHTALAESDSGERKLITIEDPIEYELPGVLQIPVNEKKGLTFARGLRSILRHDPDTILVGEIRDGETATIAVQAALTGHLVLSSLHANSAFGVLERLLHMGLDPVSVTEALRAIVAQRLVRRVCEACAVHDAPPRDATAAMRLDAASIRHGRWRRGVGCEACRDTGYAGRIAVAEWLKIDDAIAAALRHRAPATELRRIAREGGHVFMNDAAVAAARAGATTLQEVIRVFGIS</sequence>
<dbReference type="Proteomes" id="UP000254573">
    <property type="component" value="Unassembled WGS sequence"/>
</dbReference>
<accession>A0A378YSC2</accession>
<protein>
    <submittedName>
        <fullName evidence="5">Type II traffic warden ATPase</fullName>
    </submittedName>
</protein>
<keyword evidence="2" id="KW-0547">Nucleotide-binding</keyword>
<evidence type="ECO:0000256" key="1">
    <source>
        <dbReference type="ARBA" id="ARBA00006611"/>
    </source>
</evidence>